<organism evidence="4 5">
    <name type="scientific">Meripilus lineatus</name>
    <dbReference type="NCBI Taxonomy" id="2056292"/>
    <lineage>
        <taxon>Eukaryota</taxon>
        <taxon>Fungi</taxon>
        <taxon>Dikarya</taxon>
        <taxon>Basidiomycota</taxon>
        <taxon>Agaricomycotina</taxon>
        <taxon>Agaricomycetes</taxon>
        <taxon>Polyporales</taxon>
        <taxon>Meripilaceae</taxon>
        <taxon>Meripilus</taxon>
    </lineage>
</organism>
<dbReference type="InterPro" id="IPR051477">
    <property type="entry name" value="Expansin_CellWall"/>
</dbReference>
<dbReference type="PANTHER" id="PTHR31836">
    <property type="match status" value="1"/>
</dbReference>
<dbReference type="InterPro" id="IPR009009">
    <property type="entry name" value="RlpA-like_DPBB"/>
</dbReference>
<dbReference type="Pfam" id="PF03330">
    <property type="entry name" value="DPBB_1"/>
    <property type="match status" value="1"/>
</dbReference>
<feature type="signal peptide" evidence="2">
    <location>
        <begin position="1"/>
        <end position="19"/>
    </location>
</feature>
<dbReference type="Proteomes" id="UP001212997">
    <property type="component" value="Unassembled WGS sequence"/>
</dbReference>
<evidence type="ECO:0000259" key="3">
    <source>
        <dbReference type="Pfam" id="PF03330"/>
    </source>
</evidence>
<keyword evidence="1 2" id="KW-0732">Signal</keyword>
<protein>
    <recommendedName>
        <fullName evidence="3">RlpA-like protein double-psi beta-barrel domain-containing protein</fullName>
    </recommendedName>
</protein>
<dbReference type="InterPro" id="IPR036908">
    <property type="entry name" value="RlpA-like_sf"/>
</dbReference>
<feature type="chain" id="PRO_5041937632" description="RlpA-like protein double-psi beta-barrel domain-containing protein" evidence="2">
    <location>
        <begin position="20"/>
        <end position="126"/>
    </location>
</feature>
<reference evidence="4" key="1">
    <citation type="submission" date="2022-07" db="EMBL/GenBank/DDBJ databases">
        <title>Genome Sequence of Physisporinus lineatus.</title>
        <authorList>
            <person name="Buettner E."/>
        </authorList>
    </citation>
    <scope>NUCLEOTIDE SEQUENCE</scope>
    <source>
        <strain evidence="4">VT162</strain>
    </source>
</reference>
<gene>
    <name evidence="4" type="ORF">NLI96_g2265</name>
</gene>
<dbReference type="PANTHER" id="PTHR31836:SF25">
    <property type="entry name" value="RLPA-LIKE PROTEIN DOUBLE-PSI BETA-BARREL DOMAIN-CONTAINING PROTEIN"/>
    <property type="match status" value="1"/>
</dbReference>
<dbReference type="Gene3D" id="2.40.40.10">
    <property type="entry name" value="RlpA-like domain"/>
    <property type="match status" value="1"/>
</dbReference>
<comment type="caution">
    <text evidence="4">The sequence shown here is derived from an EMBL/GenBank/DDBJ whole genome shotgun (WGS) entry which is preliminary data.</text>
</comment>
<dbReference type="SUPFAM" id="SSF50685">
    <property type="entry name" value="Barwin-like endoglucanases"/>
    <property type="match status" value="1"/>
</dbReference>
<name>A0AAD5VAI3_9APHY</name>
<dbReference type="EMBL" id="JANAWD010000050">
    <property type="protein sequence ID" value="KAJ3489207.1"/>
    <property type="molecule type" value="Genomic_DNA"/>
</dbReference>
<evidence type="ECO:0000313" key="4">
    <source>
        <dbReference type="EMBL" id="KAJ3489207.1"/>
    </source>
</evidence>
<feature type="domain" description="RlpA-like protein double-psi beta-barrel" evidence="3">
    <location>
        <begin position="35"/>
        <end position="122"/>
    </location>
</feature>
<accession>A0AAD5VAI3</accession>
<evidence type="ECO:0000313" key="5">
    <source>
        <dbReference type="Proteomes" id="UP001212997"/>
    </source>
</evidence>
<dbReference type="CDD" id="cd22191">
    <property type="entry name" value="DPBB_RlpA_EXP_N-like"/>
    <property type="match status" value="1"/>
</dbReference>
<evidence type="ECO:0000256" key="2">
    <source>
        <dbReference type="SAM" id="SignalP"/>
    </source>
</evidence>
<evidence type="ECO:0000256" key="1">
    <source>
        <dbReference type="ARBA" id="ARBA00022729"/>
    </source>
</evidence>
<sequence length="126" mass="12653">MARFSAIFVALATVLAVSASPVPSGTELTARAGSGRATWFNVGLGACGDTNVDSDSILALSGSIYSASDCGKSVSITNPATGKSASGVVKDMCPGCGANDIDLSPSLFQQLGELDTGVLNVDWSFS</sequence>
<dbReference type="AlphaFoldDB" id="A0AAD5VAI3"/>
<proteinExistence type="predicted"/>
<keyword evidence="5" id="KW-1185">Reference proteome</keyword>